<dbReference type="Proteomes" id="UP000792457">
    <property type="component" value="Unassembled WGS sequence"/>
</dbReference>
<gene>
    <name evidence="3" type="ORF">J437_LFUL017316</name>
</gene>
<evidence type="ECO:0000313" key="4">
    <source>
        <dbReference type="Proteomes" id="UP000792457"/>
    </source>
</evidence>
<dbReference type="OrthoDB" id="421075at2759"/>
<reference evidence="3" key="1">
    <citation type="submission" date="2013-04" db="EMBL/GenBank/DDBJ databases">
        <authorList>
            <person name="Qu J."/>
            <person name="Murali S.C."/>
            <person name="Bandaranaike D."/>
            <person name="Bellair M."/>
            <person name="Blankenburg K."/>
            <person name="Chao H."/>
            <person name="Dinh H."/>
            <person name="Doddapaneni H."/>
            <person name="Downs B."/>
            <person name="Dugan-Rocha S."/>
            <person name="Elkadiri S."/>
            <person name="Gnanaolivu R.D."/>
            <person name="Hernandez B."/>
            <person name="Javaid M."/>
            <person name="Jayaseelan J.C."/>
            <person name="Lee S."/>
            <person name="Li M."/>
            <person name="Ming W."/>
            <person name="Munidasa M."/>
            <person name="Muniz J."/>
            <person name="Nguyen L."/>
            <person name="Ongeri F."/>
            <person name="Osuji N."/>
            <person name="Pu L.-L."/>
            <person name="Puazo M."/>
            <person name="Qu C."/>
            <person name="Quiroz J."/>
            <person name="Raj R."/>
            <person name="Weissenberger G."/>
            <person name="Xin Y."/>
            <person name="Zou X."/>
            <person name="Han Y."/>
            <person name="Richards S."/>
            <person name="Worley K."/>
            <person name="Muzny D."/>
            <person name="Gibbs R."/>
        </authorList>
    </citation>
    <scope>NUCLEOTIDE SEQUENCE</scope>
    <source>
        <strain evidence="3">Sampled in the wild</strain>
    </source>
</reference>
<evidence type="ECO:0000256" key="1">
    <source>
        <dbReference type="ARBA" id="ARBA00022737"/>
    </source>
</evidence>
<dbReference type="InterPro" id="IPR011990">
    <property type="entry name" value="TPR-like_helical_dom_sf"/>
</dbReference>
<dbReference type="PANTHER" id="PTHR15704">
    <property type="entry name" value="SUPERKILLER 3 PROTEIN-RELATED"/>
    <property type="match status" value="1"/>
</dbReference>
<name>A0A8K0KNL3_LADFU</name>
<dbReference type="GO" id="GO:0006401">
    <property type="term" value="P:RNA catabolic process"/>
    <property type="evidence" value="ECO:0007669"/>
    <property type="project" value="InterPro"/>
</dbReference>
<accession>A0A8K0KNL3</accession>
<keyword evidence="2" id="KW-0802">TPR repeat</keyword>
<evidence type="ECO:0000256" key="2">
    <source>
        <dbReference type="ARBA" id="ARBA00022803"/>
    </source>
</evidence>
<keyword evidence="1" id="KW-0677">Repeat</keyword>
<comment type="caution">
    <text evidence="3">The sequence shown here is derived from an EMBL/GenBank/DDBJ whole genome shotgun (WGS) entry which is preliminary data.</text>
</comment>
<dbReference type="SUPFAM" id="SSF48452">
    <property type="entry name" value="TPR-like"/>
    <property type="match status" value="1"/>
</dbReference>
<evidence type="ECO:0000313" key="3">
    <source>
        <dbReference type="EMBL" id="KAG8237942.1"/>
    </source>
</evidence>
<proteinExistence type="predicted"/>
<dbReference type="PANTHER" id="PTHR15704:SF7">
    <property type="entry name" value="SUPERKILLER COMPLEX PROTEIN 3"/>
    <property type="match status" value="1"/>
</dbReference>
<reference evidence="3" key="2">
    <citation type="submission" date="2017-10" db="EMBL/GenBank/DDBJ databases">
        <title>Ladona fulva Genome sequencing and assembly.</title>
        <authorList>
            <person name="Murali S."/>
            <person name="Richards S."/>
            <person name="Bandaranaike D."/>
            <person name="Bellair M."/>
            <person name="Blankenburg K."/>
            <person name="Chao H."/>
            <person name="Dinh H."/>
            <person name="Doddapaneni H."/>
            <person name="Dugan-Rocha S."/>
            <person name="Elkadiri S."/>
            <person name="Gnanaolivu R."/>
            <person name="Hernandez B."/>
            <person name="Skinner E."/>
            <person name="Javaid M."/>
            <person name="Lee S."/>
            <person name="Li M."/>
            <person name="Ming W."/>
            <person name="Munidasa M."/>
            <person name="Muniz J."/>
            <person name="Nguyen L."/>
            <person name="Hughes D."/>
            <person name="Osuji N."/>
            <person name="Pu L.-L."/>
            <person name="Puazo M."/>
            <person name="Qu C."/>
            <person name="Quiroz J."/>
            <person name="Raj R."/>
            <person name="Weissenberger G."/>
            <person name="Xin Y."/>
            <person name="Zou X."/>
            <person name="Han Y."/>
            <person name="Worley K."/>
            <person name="Muzny D."/>
            <person name="Gibbs R."/>
        </authorList>
    </citation>
    <scope>NUCLEOTIDE SEQUENCE</scope>
    <source>
        <strain evidence="3">Sampled in the wild</strain>
    </source>
</reference>
<dbReference type="GO" id="GO:0055087">
    <property type="term" value="C:Ski complex"/>
    <property type="evidence" value="ECO:0007669"/>
    <property type="project" value="InterPro"/>
</dbReference>
<dbReference type="AlphaFoldDB" id="A0A8K0KNL3"/>
<protein>
    <submittedName>
        <fullName evidence="3">Uncharacterized protein</fullName>
    </submittedName>
</protein>
<dbReference type="EMBL" id="KZ309250">
    <property type="protein sequence ID" value="KAG8237942.1"/>
    <property type="molecule type" value="Genomic_DNA"/>
</dbReference>
<dbReference type="InterPro" id="IPR039226">
    <property type="entry name" value="Ski3/TTC37"/>
</dbReference>
<organism evidence="3 4">
    <name type="scientific">Ladona fulva</name>
    <name type="common">Scarce chaser dragonfly</name>
    <name type="synonym">Libellula fulva</name>
    <dbReference type="NCBI Taxonomy" id="123851"/>
    <lineage>
        <taxon>Eukaryota</taxon>
        <taxon>Metazoa</taxon>
        <taxon>Ecdysozoa</taxon>
        <taxon>Arthropoda</taxon>
        <taxon>Hexapoda</taxon>
        <taxon>Insecta</taxon>
        <taxon>Pterygota</taxon>
        <taxon>Palaeoptera</taxon>
        <taxon>Odonata</taxon>
        <taxon>Epiprocta</taxon>
        <taxon>Anisoptera</taxon>
        <taxon>Libelluloidea</taxon>
        <taxon>Libellulidae</taxon>
        <taxon>Ladona</taxon>
    </lineage>
</organism>
<dbReference type="Gene3D" id="1.25.40.10">
    <property type="entry name" value="Tetratricopeptide repeat domain"/>
    <property type="match status" value="1"/>
</dbReference>
<keyword evidence="4" id="KW-1185">Reference proteome</keyword>
<sequence>MGNYEESLEDFKNLLESSADYLPGLKGIGETHLSLARVYLSQQLNGLARDMCEKAVFYLTKAAIQCDFACVWKLMGDSCTLLSKLPETEAHLEVHPRLVNAEENEGDFLTITKAEVLELGARVRVM</sequence>